<evidence type="ECO:0000313" key="9">
    <source>
        <dbReference type="Proteomes" id="UP000580250"/>
    </source>
</evidence>
<sequence length="82" mass="9565">MVQIELGAIIYALRQFRPFIYMTEVELHTDHKPLAYLMEKTEAHPNLAWWLIELQNYNIKIVHVSGKENLLSGKEKPAFVGK</sequence>
<evidence type="ECO:0000313" key="8">
    <source>
        <dbReference type="EMBL" id="CAD2187041.1"/>
    </source>
</evidence>
<dbReference type="AlphaFoldDB" id="A0A6V7WJ60"/>
<accession>A0A6V7WJ60</accession>
<organism evidence="8 9">
    <name type="scientific">Meloidogyne enterolobii</name>
    <name type="common">Root-knot nematode worm</name>
    <name type="synonym">Meloidogyne mayaguensis</name>
    <dbReference type="NCBI Taxonomy" id="390850"/>
    <lineage>
        <taxon>Eukaryota</taxon>
        <taxon>Metazoa</taxon>
        <taxon>Ecdysozoa</taxon>
        <taxon>Nematoda</taxon>
        <taxon>Chromadorea</taxon>
        <taxon>Rhabditida</taxon>
        <taxon>Tylenchina</taxon>
        <taxon>Tylenchomorpha</taxon>
        <taxon>Tylenchoidea</taxon>
        <taxon>Meloidogynidae</taxon>
        <taxon>Meloidogyninae</taxon>
        <taxon>Meloidogyne</taxon>
    </lineage>
</organism>
<comment type="caution">
    <text evidence="8">The sequence shown here is derived from an EMBL/GenBank/DDBJ whole genome shotgun (WGS) entry which is preliminary data.</text>
</comment>
<dbReference type="Proteomes" id="UP000580250">
    <property type="component" value="Unassembled WGS sequence"/>
</dbReference>
<dbReference type="InterPro" id="IPR043502">
    <property type="entry name" value="DNA/RNA_pol_sf"/>
</dbReference>
<dbReference type="GO" id="GO:0003964">
    <property type="term" value="F:RNA-directed DNA polymerase activity"/>
    <property type="evidence" value="ECO:0007669"/>
    <property type="project" value="UniProtKB-KW"/>
</dbReference>
<dbReference type="SUPFAM" id="SSF56672">
    <property type="entry name" value="DNA/RNA polymerases"/>
    <property type="match status" value="1"/>
</dbReference>
<dbReference type="PANTHER" id="PTHR37984">
    <property type="entry name" value="PROTEIN CBG26694"/>
    <property type="match status" value="1"/>
</dbReference>
<evidence type="ECO:0000256" key="2">
    <source>
        <dbReference type="ARBA" id="ARBA00022695"/>
    </source>
</evidence>
<evidence type="ECO:0000256" key="5">
    <source>
        <dbReference type="ARBA" id="ARBA00022801"/>
    </source>
</evidence>
<keyword evidence="1" id="KW-0808">Transferase</keyword>
<dbReference type="InterPro" id="IPR041373">
    <property type="entry name" value="RT_RNaseH"/>
</dbReference>
<name>A0A6V7WJ60_MELEN</name>
<evidence type="ECO:0000256" key="6">
    <source>
        <dbReference type="ARBA" id="ARBA00022918"/>
    </source>
</evidence>
<dbReference type="InterPro" id="IPR050951">
    <property type="entry name" value="Retrovirus_Pol_polyprotein"/>
</dbReference>
<evidence type="ECO:0000256" key="1">
    <source>
        <dbReference type="ARBA" id="ARBA00022679"/>
    </source>
</evidence>
<keyword evidence="4" id="KW-0255">Endonuclease</keyword>
<dbReference type="OrthoDB" id="5863588at2759"/>
<dbReference type="PANTHER" id="PTHR37984:SF5">
    <property type="entry name" value="PROTEIN NYNRIN-LIKE"/>
    <property type="match status" value="1"/>
</dbReference>
<keyword evidence="5" id="KW-0378">Hydrolase</keyword>
<evidence type="ECO:0000256" key="4">
    <source>
        <dbReference type="ARBA" id="ARBA00022759"/>
    </source>
</evidence>
<dbReference type="GO" id="GO:0016787">
    <property type="term" value="F:hydrolase activity"/>
    <property type="evidence" value="ECO:0007669"/>
    <property type="project" value="UniProtKB-KW"/>
</dbReference>
<keyword evidence="6" id="KW-0695">RNA-directed DNA polymerase</keyword>
<reference evidence="8 9" key="1">
    <citation type="submission" date="2020-08" db="EMBL/GenBank/DDBJ databases">
        <authorList>
            <person name="Koutsovoulos G."/>
            <person name="Danchin GJ E."/>
        </authorList>
    </citation>
    <scope>NUCLEOTIDE SEQUENCE [LARGE SCALE GENOMIC DNA]</scope>
</reference>
<dbReference type="EMBL" id="CAJEWN010000619">
    <property type="protein sequence ID" value="CAD2187041.1"/>
    <property type="molecule type" value="Genomic_DNA"/>
</dbReference>
<proteinExistence type="predicted"/>
<gene>
    <name evidence="8" type="ORF">MENT_LOCUS39596</name>
</gene>
<feature type="domain" description="Reverse transcriptase RNase H-like" evidence="7">
    <location>
        <begin position="3"/>
        <end position="57"/>
    </location>
</feature>
<dbReference type="Pfam" id="PF17917">
    <property type="entry name" value="RT_RNaseH"/>
    <property type="match status" value="1"/>
</dbReference>
<evidence type="ECO:0000259" key="7">
    <source>
        <dbReference type="Pfam" id="PF17917"/>
    </source>
</evidence>
<protein>
    <recommendedName>
        <fullName evidence="7">Reverse transcriptase RNase H-like domain-containing protein</fullName>
    </recommendedName>
</protein>
<dbReference type="GO" id="GO:0004519">
    <property type="term" value="F:endonuclease activity"/>
    <property type="evidence" value="ECO:0007669"/>
    <property type="project" value="UniProtKB-KW"/>
</dbReference>
<evidence type="ECO:0000256" key="3">
    <source>
        <dbReference type="ARBA" id="ARBA00022722"/>
    </source>
</evidence>
<keyword evidence="2" id="KW-0548">Nucleotidyltransferase</keyword>
<keyword evidence="3" id="KW-0540">Nuclease</keyword>